<organism evidence="3 4">
    <name type="scientific">Zemynaea arenosa</name>
    <dbReference type="NCBI Taxonomy" id="2561931"/>
    <lineage>
        <taxon>Bacteria</taxon>
        <taxon>Pseudomonadati</taxon>
        <taxon>Pseudomonadota</taxon>
        <taxon>Betaproteobacteria</taxon>
        <taxon>Burkholderiales</taxon>
        <taxon>Oxalobacteraceae</taxon>
        <taxon>Telluria group</taxon>
        <taxon>Zemynaea</taxon>
    </lineage>
</organism>
<dbReference type="InterPro" id="IPR008979">
    <property type="entry name" value="Galactose-bd-like_sf"/>
</dbReference>
<name>A0A4Y9RVI4_9BURK</name>
<dbReference type="AlphaFoldDB" id="A0A4Y9RVI4"/>
<dbReference type="RefSeq" id="WP_135209122.1">
    <property type="nucleotide sequence ID" value="NZ_SPVF01000255.1"/>
</dbReference>
<evidence type="ECO:0000256" key="1">
    <source>
        <dbReference type="SAM" id="SignalP"/>
    </source>
</evidence>
<keyword evidence="1" id="KW-0732">Signal</keyword>
<dbReference type="EMBL" id="SPVF01000255">
    <property type="protein sequence ID" value="TFW11629.1"/>
    <property type="molecule type" value="Genomic_DNA"/>
</dbReference>
<dbReference type="SUPFAM" id="SSF49785">
    <property type="entry name" value="Galactose-binding domain-like"/>
    <property type="match status" value="1"/>
</dbReference>
<gene>
    <name evidence="3" type="ORF">E4L96_20750</name>
</gene>
<dbReference type="OrthoDB" id="8904400at2"/>
<evidence type="ECO:0000313" key="3">
    <source>
        <dbReference type="EMBL" id="TFW11629.1"/>
    </source>
</evidence>
<feature type="chain" id="PRO_5021247445" evidence="1">
    <location>
        <begin position="21"/>
        <end position="191"/>
    </location>
</feature>
<evidence type="ECO:0000313" key="4">
    <source>
        <dbReference type="Proteomes" id="UP000298438"/>
    </source>
</evidence>
<evidence type="ECO:0000259" key="2">
    <source>
        <dbReference type="Pfam" id="PF07589"/>
    </source>
</evidence>
<dbReference type="InterPro" id="IPR013424">
    <property type="entry name" value="Ice-binding_C"/>
</dbReference>
<reference evidence="3 4" key="1">
    <citation type="submission" date="2019-03" db="EMBL/GenBank/DDBJ databases">
        <title>Draft Genome Sequence of Massilia arenosa sp. nov., a Novel Massilia Species Isolated from a Sandy-loam Maize Soil.</title>
        <authorList>
            <person name="Raths R."/>
            <person name="Peta V."/>
            <person name="Bucking H."/>
        </authorList>
    </citation>
    <scope>NUCLEOTIDE SEQUENCE [LARGE SCALE GENOMIC DNA]</scope>
    <source>
        <strain evidence="3 4">MC02</strain>
    </source>
</reference>
<accession>A0A4Y9RVI4</accession>
<dbReference type="InterPro" id="IPR022472">
    <property type="entry name" value="VPLPA-CTERM"/>
</dbReference>
<comment type="caution">
    <text evidence="3">The sequence shown here is derived from an EMBL/GenBank/DDBJ whole genome shotgun (WGS) entry which is preliminary data.</text>
</comment>
<keyword evidence="4" id="KW-1185">Reference proteome</keyword>
<sequence>MKKILALAALALSFSGAAQANLLVNGNFENGGSGWYGAGMVSLATPVYFGGGSPAANGQWMVAYNIGDQQPNGAVWQSFATVAGQKYHVTFDWGTNNGIVQQIAASVTAGNGSVLANDLFAGSGPALGSFAFDFFAVDSVATLRFTDVAGNYTYSTDGLLDNVSATVPEPASLVLLSLGLAGMGALRRRQR</sequence>
<dbReference type="Gene3D" id="2.60.120.260">
    <property type="entry name" value="Galactose-binding domain-like"/>
    <property type="match status" value="1"/>
</dbReference>
<feature type="signal peptide" evidence="1">
    <location>
        <begin position="1"/>
        <end position="20"/>
    </location>
</feature>
<dbReference type="Proteomes" id="UP000298438">
    <property type="component" value="Unassembled WGS sequence"/>
</dbReference>
<feature type="domain" description="Ice-binding protein C-terminal" evidence="2">
    <location>
        <begin position="166"/>
        <end position="189"/>
    </location>
</feature>
<dbReference type="Pfam" id="PF07589">
    <property type="entry name" value="PEP-CTERM"/>
    <property type="match status" value="1"/>
</dbReference>
<protein>
    <submittedName>
        <fullName evidence="3">VPLPA-CTERM sorting domain-containing protein</fullName>
    </submittedName>
</protein>
<dbReference type="NCBIfam" id="TIGR02595">
    <property type="entry name" value="PEP_CTERM"/>
    <property type="match status" value="1"/>
</dbReference>
<proteinExistence type="predicted"/>
<dbReference type="NCBIfam" id="TIGR03370">
    <property type="entry name" value="VPLPA-CTERM"/>
    <property type="match status" value="1"/>
</dbReference>